<feature type="compositionally biased region" description="Low complexity" evidence="1">
    <location>
        <begin position="70"/>
        <end position="83"/>
    </location>
</feature>
<evidence type="ECO:0000313" key="3">
    <source>
        <dbReference type="Proteomes" id="UP000242254"/>
    </source>
</evidence>
<keyword evidence="3" id="KW-1185">Reference proteome</keyword>
<dbReference type="Proteomes" id="UP000242254">
    <property type="component" value="Unassembled WGS sequence"/>
</dbReference>
<feature type="compositionally biased region" description="Polar residues" evidence="1">
    <location>
        <begin position="53"/>
        <end position="69"/>
    </location>
</feature>
<accession>A0A2G4SX66</accession>
<evidence type="ECO:0000313" key="2">
    <source>
        <dbReference type="EMBL" id="PHZ13398.1"/>
    </source>
</evidence>
<sequence>MHSRTMYESSISTPSSSSFIPKRMFKVGFLPGRQSSAAISEKEILTNFQNWRKSTHDTNNQPDDSSLDNSTLSPVYSSSSSKRSSSDITRVVKKRKTNQDEGALFGPIPTITSYNNDESCDKEDNVLLEDETILQELERITNNDNDDTFYPFSPPASPLLSFSAFEEMNDDFVLFP</sequence>
<protein>
    <submittedName>
        <fullName evidence="2">Uncharacterized protein</fullName>
    </submittedName>
</protein>
<organism evidence="2 3">
    <name type="scientific">Rhizopus microsporus ATCC 52813</name>
    <dbReference type="NCBI Taxonomy" id="1340429"/>
    <lineage>
        <taxon>Eukaryota</taxon>
        <taxon>Fungi</taxon>
        <taxon>Fungi incertae sedis</taxon>
        <taxon>Mucoromycota</taxon>
        <taxon>Mucoromycotina</taxon>
        <taxon>Mucoromycetes</taxon>
        <taxon>Mucorales</taxon>
        <taxon>Mucorineae</taxon>
        <taxon>Rhizopodaceae</taxon>
        <taxon>Rhizopus</taxon>
    </lineage>
</organism>
<gene>
    <name evidence="2" type="ORF">RHIMIDRAFT_279275</name>
</gene>
<name>A0A2G4SX66_RHIZD</name>
<feature type="region of interest" description="Disordered" evidence="1">
    <location>
        <begin position="53"/>
        <end position="104"/>
    </location>
</feature>
<evidence type="ECO:0000256" key="1">
    <source>
        <dbReference type="SAM" id="MobiDB-lite"/>
    </source>
</evidence>
<dbReference type="GeneID" id="35443815"/>
<dbReference type="RefSeq" id="XP_023467106.1">
    <property type="nucleotide sequence ID" value="XM_023612826.1"/>
</dbReference>
<proteinExistence type="predicted"/>
<reference evidence="2 3" key="1">
    <citation type="journal article" date="2016" name="Proc. Natl. Acad. Sci. U.S.A.">
        <title>Lipid metabolic changes in an early divergent fungus govern the establishment of a mutualistic symbiosis with endobacteria.</title>
        <authorList>
            <person name="Lastovetsky O.A."/>
            <person name="Gaspar M.L."/>
            <person name="Mondo S.J."/>
            <person name="LaButti K.M."/>
            <person name="Sandor L."/>
            <person name="Grigoriev I.V."/>
            <person name="Henry S.A."/>
            <person name="Pawlowska T.E."/>
        </authorList>
    </citation>
    <scope>NUCLEOTIDE SEQUENCE [LARGE SCALE GENOMIC DNA]</scope>
    <source>
        <strain evidence="2 3">ATCC 52813</strain>
    </source>
</reference>
<dbReference type="AlphaFoldDB" id="A0A2G4SX66"/>
<dbReference type="EMBL" id="KZ303847">
    <property type="protein sequence ID" value="PHZ13398.1"/>
    <property type="molecule type" value="Genomic_DNA"/>
</dbReference>